<gene>
    <name evidence="2" type="ORF">RDWZM_002715</name>
</gene>
<evidence type="ECO:0000313" key="2">
    <source>
        <dbReference type="EMBL" id="KAJ6224170.1"/>
    </source>
</evidence>
<protein>
    <recommendedName>
        <fullName evidence="1">ZP domain-containing protein</fullName>
    </recommendedName>
</protein>
<organism evidence="2 3">
    <name type="scientific">Blomia tropicalis</name>
    <name type="common">Mite</name>
    <dbReference type="NCBI Taxonomy" id="40697"/>
    <lineage>
        <taxon>Eukaryota</taxon>
        <taxon>Metazoa</taxon>
        <taxon>Ecdysozoa</taxon>
        <taxon>Arthropoda</taxon>
        <taxon>Chelicerata</taxon>
        <taxon>Arachnida</taxon>
        <taxon>Acari</taxon>
        <taxon>Acariformes</taxon>
        <taxon>Sarcoptiformes</taxon>
        <taxon>Astigmata</taxon>
        <taxon>Glycyphagoidea</taxon>
        <taxon>Echimyopodidae</taxon>
        <taxon>Blomia</taxon>
    </lineage>
</organism>
<dbReference type="EMBL" id="JAPWDV010000001">
    <property type="protein sequence ID" value="KAJ6224170.1"/>
    <property type="molecule type" value="Genomic_DNA"/>
</dbReference>
<proteinExistence type="predicted"/>
<dbReference type="OMA" id="TNYVLFV"/>
<accession>A0A9Q0RS03</accession>
<dbReference type="Proteomes" id="UP001142055">
    <property type="component" value="Chromosome 1"/>
</dbReference>
<dbReference type="AlphaFoldDB" id="A0A9Q0RS03"/>
<keyword evidence="3" id="KW-1185">Reference proteome</keyword>
<dbReference type="PROSITE" id="PS51034">
    <property type="entry name" value="ZP_2"/>
    <property type="match status" value="1"/>
</dbReference>
<evidence type="ECO:0000259" key="1">
    <source>
        <dbReference type="PROSITE" id="PS51034"/>
    </source>
</evidence>
<sequence length="351" mass="39295">CRPKIVKSIAYFHLALDDNFYRCGTTKIHDQVSGTRIYYNRVLVEDKKLKEPKSIYFKCSLPNISKILGNAPLRPKRQLVPSGSGQLVNFTEIDLPDNFMEAEILDFDQNITARAPYPNLNIKVKRNGQFVNTSLNVAPGTPLEMIIYLDDESKHVYGLLASFMKVTDNGAKQKEEVIVLNGCSIDPYIFGNFETFDNGDSVSAKFRAFKFPESNYVMFVGTVNVCLDQCKGVPCGNDIVAYGKRRRRRSIPIDIPKDVNKVYEIEMITYLQIGYGDTEKVNKKLTGTYVNESNGRSPLDNYSKLTSSAQTGHVGSAIPITSRLSNGGQQFKQPISLLVSIAFISLMLIIN</sequence>
<evidence type="ECO:0000313" key="3">
    <source>
        <dbReference type="Proteomes" id="UP001142055"/>
    </source>
</evidence>
<name>A0A9Q0RS03_BLOTA</name>
<feature type="domain" description="ZP" evidence="1">
    <location>
        <begin position="1"/>
        <end position="242"/>
    </location>
</feature>
<dbReference type="InterPro" id="IPR001507">
    <property type="entry name" value="ZP_dom"/>
</dbReference>
<reference evidence="2" key="1">
    <citation type="submission" date="2022-12" db="EMBL/GenBank/DDBJ databases">
        <title>Genome assemblies of Blomia tropicalis.</title>
        <authorList>
            <person name="Cui Y."/>
        </authorList>
    </citation>
    <scope>NUCLEOTIDE SEQUENCE</scope>
    <source>
        <tissue evidence="2">Adult mites</tissue>
    </source>
</reference>
<feature type="non-terminal residue" evidence="2">
    <location>
        <position position="351"/>
    </location>
</feature>
<comment type="caution">
    <text evidence="2">The sequence shown here is derived from an EMBL/GenBank/DDBJ whole genome shotgun (WGS) entry which is preliminary data.</text>
</comment>